<dbReference type="FunFam" id="3.30.1520.20:FF:000001">
    <property type="entry name" value="Exodeoxyribonuclease I"/>
    <property type="match status" value="1"/>
</dbReference>
<dbReference type="FunFam" id="3.30.420.10:FF:000033">
    <property type="entry name" value="Exodeoxyribonuclease I"/>
    <property type="match status" value="1"/>
</dbReference>
<dbReference type="InterPro" id="IPR013520">
    <property type="entry name" value="Ribonucl_H"/>
</dbReference>
<evidence type="ECO:0000256" key="8">
    <source>
        <dbReference type="ARBA" id="ARBA00022839"/>
    </source>
</evidence>
<evidence type="ECO:0000256" key="7">
    <source>
        <dbReference type="ARBA" id="ARBA00022801"/>
    </source>
</evidence>
<dbReference type="EMBL" id="JAWXRD010000027">
    <property type="protein sequence ID" value="MDX6040402.1"/>
    <property type="molecule type" value="Genomic_DNA"/>
</dbReference>
<dbReference type="Proteomes" id="UP001282336">
    <property type="component" value="Unassembled WGS sequence"/>
</dbReference>
<evidence type="ECO:0000256" key="13">
    <source>
        <dbReference type="ARBA" id="ARBA00046792"/>
    </source>
</evidence>
<dbReference type="Gene3D" id="1.10.287.1240">
    <property type="match status" value="1"/>
</dbReference>
<feature type="binding site" evidence="16">
    <location>
        <position position="14"/>
    </location>
    <ligand>
        <name>Mg(2+)</name>
        <dbReference type="ChEBI" id="CHEBI:18420"/>
        <label>1</label>
    </ligand>
</feature>
<dbReference type="PIRSF" id="PIRSF000977">
    <property type="entry name" value="Exodeoxyribonuclease_I"/>
    <property type="match status" value="1"/>
</dbReference>
<feature type="domain" description="ExoI C-terminal" evidence="19">
    <location>
        <begin position="358"/>
        <end position="474"/>
    </location>
</feature>
<dbReference type="Pfam" id="PF00929">
    <property type="entry name" value="RNase_T"/>
    <property type="match status" value="1"/>
</dbReference>
<evidence type="ECO:0000259" key="18">
    <source>
        <dbReference type="PROSITE" id="PS51784"/>
    </source>
</evidence>
<evidence type="ECO:0000256" key="15">
    <source>
        <dbReference type="PIRSR" id="PIRSR000977-1"/>
    </source>
</evidence>
<dbReference type="Gene3D" id="3.30.420.10">
    <property type="entry name" value="Ribonuclease H-like superfamily/Ribonuclease H"/>
    <property type="match status" value="1"/>
</dbReference>
<dbReference type="Gene3D" id="3.30.1520.20">
    <property type="entry name" value="Exonuclease ExoI, domain 2"/>
    <property type="match status" value="1"/>
</dbReference>
<dbReference type="InterPro" id="IPR058561">
    <property type="entry name" value="Exonuc_1_C"/>
</dbReference>
<feature type="binding site" evidence="15">
    <location>
        <position position="16"/>
    </location>
    <ligand>
        <name>substrate</name>
    </ligand>
</feature>
<keyword evidence="9 16" id="KW-0460">Magnesium</keyword>
<feature type="site" description="Important for interaction with ssb" evidence="17">
    <location>
        <position position="147"/>
    </location>
</feature>
<dbReference type="Proteomes" id="UP001275664">
    <property type="component" value="Unassembled WGS sequence"/>
</dbReference>
<dbReference type="PANTHER" id="PTHR11046:SF11">
    <property type="entry name" value="EXODEOXYRIBONUCLEASE I"/>
    <property type="match status" value="1"/>
</dbReference>
<keyword evidence="4 14" id="KW-0540">Nuclease</keyword>
<dbReference type="RefSeq" id="WP_319627724.1">
    <property type="nucleotide sequence ID" value="NZ_JAWXRB010000029.1"/>
</dbReference>
<gene>
    <name evidence="20" type="primary">sbcB</name>
    <name evidence="21" type="ORF">SIK69_09405</name>
    <name evidence="20" type="ORF">SIL20_06395</name>
</gene>
<dbReference type="EMBL" id="JAWXRC010000022">
    <property type="protein sequence ID" value="MDX6031140.1"/>
    <property type="molecule type" value="Genomic_DNA"/>
</dbReference>
<protein>
    <recommendedName>
        <fullName evidence="3 14">Exodeoxyribonuclease I</fullName>
        <ecNumber evidence="2 14">3.1.11.1</ecNumber>
    </recommendedName>
</protein>
<feature type="site" description="Important for activity" evidence="17">
    <location>
        <position position="180"/>
    </location>
</feature>
<dbReference type="GO" id="GO:0046872">
    <property type="term" value="F:metal ion binding"/>
    <property type="evidence" value="ECO:0007669"/>
    <property type="project" value="UniProtKB-KW"/>
</dbReference>
<evidence type="ECO:0000256" key="17">
    <source>
        <dbReference type="PIRSR" id="PIRSR000977-3"/>
    </source>
</evidence>
<comment type="cofactor">
    <cofactor evidence="16">
        <name>Mg(2+)</name>
        <dbReference type="ChEBI" id="CHEBI:18420"/>
    </cofactor>
    <text evidence="16">Binds 2 Mg(2+) ions per monomer.</text>
</comment>
<dbReference type="GO" id="GO:0003677">
    <property type="term" value="F:DNA binding"/>
    <property type="evidence" value="ECO:0007669"/>
    <property type="project" value="UniProtKB-KW"/>
</dbReference>
<keyword evidence="8 14" id="KW-0269">Exonuclease</keyword>
<dbReference type="SMART" id="SM00479">
    <property type="entry name" value="EXOIII"/>
    <property type="match status" value="1"/>
</dbReference>
<dbReference type="Pfam" id="PF26016">
    <property type="entry name" value="ExoI_C"/>
    <property type="match status" value="1"/>
</dbReference>
<dbReference type="GO" id="GO:0006281">
    <property type="term" value="P:DNA repair"/>
    <property type="evidence" value="ECO:0007669"/>
    <property type="project" value="UniProtKB-KW"/>
</dbReference>
<evidence type="ECO:0000313" key="21">
    <source>
        <dbReference type="EMBL" id="MDX6040402.1"/>
    </source>
</evidence>
<dbReference type="CDD" id="cd06138">
    <property type="entry name" value="ExoI_N"/>
    <property type="match status" value="1"/>
</dbReference>
<feature type="site" description="Important for interaction with ssb" evidence="17">
    <location>
        <position position="206"/>
    </location>
</feature>
<dbReference type="PROSITE" id="PS51784">
    <property type="entry name" value="EXOI_SH3"/>
    <property type="match status" value="1"/>
</dbReference>
<reference evidence="20 22" key="1">
    <citation type="submission" date="2023-11" db="EMBL/GenBank/DDBJ databases">
        <title>Scandinavium wanjuensis sp. nov., isolated from lettuce South Korea.</title>
        <authorList>
            <person name="Park J."/>
            <person name="Park S."/>
            <person name="Oh K.K."/>
            <person name="Cho G.S."/>
            <person name="Franz C.M.A.P."/>
        </authorList>
    </citation>
    <scope>NUCLEOTIDE SEQUENCE</scope>
    <source>
        <strain evidence="20">V105_12</strain>
        <strain evidence="21 22">V105_6</strain>
    </source>
</reference>
<dbReference type="PANTHER" id="PTHR11046">
    <property type="entry name" value="OLIGORIBONUCLEASE, MITOCHONDRIAL"/>
    <property type="match status" value="1"/>
</dbReference>
<evidence type="ECO:0000313" key="23">
    <source>
        <dbReference type="Proteomes" id="UP001282336"/>
    </source>
</evidence>
<dbReference type="Pfam" id="PF08411">
    <property type="entry name" value="ExoI_SH3"/>
    <property type="match status" value="1"/>
</dbReference>
<dbReference type="InterPro" id="IPR022894">
    <property type="entry name" value="Oligoribonuclease"/>
</dbReference>
<feature type="binding site" evidence="15">
    <location>
        <position position="164"/>
    </location>
    <ligand>
        <name>substrate</name>
    </ligand>
</feature>
<dbReference type="InterPro" id="IPR034747">
    <property type="entry name" value="EXOI_SH3"/>
</dbReference>
<accession>A0AAJ2RZT8</accession>
<keyword evidence="11 14" id="KW-0234">DNA repair</keyword>
<feature type="binding site" evidence="16">
    <location>
        <position position="185"/>
    </location>
    <ligand>
        <name>Mg(2+)</name>
        <dbReference type="ChEBI" id="CHEBI:18420"/>
        <label>2</label>
    </ligand>
</feature>
<evidence type="ECO:0000256" key="4">
    <source>
        <dbReference type="ARBA" id="ARBA00022722"/>
    </source>
</evidence>
<dbReference type="SUPFAM" id="SSF53098">
    <property type="entry name" value="Ribonuclease H-like"/>
    <property type="match status" value="1"/>
</dbReference>
<proteinExistence type="predicted"/>
<dbReference type="InterPro" id="IPR012337">
    <property type="entry name" value="RNaseH-like_sf"/>
</dbReference>
<comment type="catalytic activity">
    <reaction evidence="1 14">
        <text>Exonucleolytic cleavage in the 3'- to 5'-direction to yield nucleoside 5'-phosphates.</text>
        <dbReference type="EC" id="3.1.11.1"/>
    </reaction>
</comment>
<evidence type="ECO:0000313" key="22">
    <source>
        <dbReference type="Proteomes" id="UP001275664"/>
    </source>
</evidence>
<feature type="site" description="Important for interaction with ssb" evidence="17">
    <location>
        <position position="337"/>
    </location>
</feature>
<evidence type="ECO:0000256" key="16">
    <source>
        <dbReference type="PIRSR" id="PIRSR000977-2"/>
    </source>
</evidence>
<dbReference type="AlphaFoldDB" id="A0AAJ2RZT8"/>
<evidence type="ECO:0000256" key="3">
    <source>
        <dbReference type="ARBA" id="ARBA00019900"/>
    </source>
</evidence>
<evidence type="ECO:0000256" key="12">
    <source>
        <dbReference type="ARBA" id="ARBA00046035"/>
    </source>
</evidence>
<dbReference type="InterPro" id="IPR023607">
    <property type="entry name" value="Exodeoxyribonuclease_I"/>
</dbReference>
<evidence type="ECO:0000256" key="2">
    <source>
        <dbReference type="ARBA" id="ARBA00012108"/>
    </source>
</evidence>
<keyword evidence="6 14" id="KW-0227">DNA damage</keyword>
<name>A0AAJ2RZT8_9ENTR</name>
<evidence type="ECO:0000256" key="6">
    <source>
        <dbReference type="ARBA" id="ARBA00022763"/>
    </source>
</evidence>
<keyword evidence="7 14" id="KW-0378">Hydrolase</keyword>
<evidence type="ECO:0000256" key="10">
    <source>
        <dbReference type="ARBA" id="ARBA00023125"/>
    </source>
</evidence>
<keyword evidence="5 16" id="KW-0479">Metal-binding</keyword>
<feature type="site" description="Important for interaction with ssb" evidence="17">
    <location>
        <position position="310"/>
    </location>
</feature>
<dbReference type="NCBIfam" id="NF008746">
    <property type="entry name" value="PRK11779.1"/>
    <property type="match status" value="1"/>
</dbReference>
<dbReference type="InterPro" id="IPR036397">
    <property type="entry name" value="RNaseH_sf"/>
</dbReference>
<dbReference type="InterPro" id="IPR013620">
    <property type="entry name" value="Exonuc_1_SH3"/>
</dbReference>
<evidence type="ECO:0000313" key="20">
    <source>
        <dbReference type="EMBL" id="MDX6031140.1"/>
    </source>
</evidence>
<feature type="domain" description="ExoI SH3-like" evidence="18">
    <location>
        <begin position="201"/>
        <end position="354"/>
    </location>
</feature>
<dbReference type="GO" id="GO:0008310">
    <property type="term" value="F:single-stranded DNA 3'-5' DNA exonuclease activity"/>
    <property type="evidence" value="ECO:0007669"/>
    <property type="project" value="UniProtKB-EC"/>
</dbReference>
<evidence type="ECO:0000256" key="1">
    <source>
        <dbReference type="ARBA" id="ARBA00000563"/>
    </source>
</evidence>
<organism evidence="20 23">
    <name type="scientific">Scandinavium lactucae</name>
    <dbReference type="NCBI Taxonomy" id="3095028"/>
    <lineage>
        <taxon>Bacteria</taxon>
        <taxon>Pseudomonadati</taxon>
        <taxon>Pseudomonadota</taxon>
        <taxon>Gammaproteobacteria</taxon>
        <taxon>Enterobacterales</taxon>
        <taxon>Enterobacteriaceae</taxon>
        <taxon>Scandinavium</taxon>
    </lineage>
</organism>
<comment type="subunit">
    <text evidence="13">Monomer. Interacts with ssb (via C-terminus); this interaction stimulates the exonuclease activity by recruiting the enzyme to its substrate.</text>
</comment>
<evidence type="ECO:0000259" key="19">
    <source>
        <dbReference type="PROSITE" id="PS51785"/>
    </source>
</evidence>
<evidence type="ECO:0000256" key="14">
    <source>
        <dbReference type="PIRNR" id="PIRNR000977"/>
    </source>
</evidence>
<keyword evidence="10" id="KW-0238">DNA-binding</keyword>
<dbReference type="PROSITE" id="PS51785">
    <property type="entry name" value="EXOI_C"/>
    <property type="match status" value="1"/>
</dbReference>
<evidence type="ECO:0000256" key="11">
    <source>
        <dbReference type="ARBA" id="ARBA00023204"/>
    </source>
</evidence>
<comment type="function">
    <text evidence="12">Degrades single-stranded DNA (ssDNA) in a highly processive manner. Also functions as a DNA deoxyribophosphodiesterase that releases deoxyribose-phosphate moieties following the cleavage of DNA at an apurinic/apyrimidinic (AP) site by either an AP endonuclease or AP lyase.</text>
</comment>
<dbReference type="FunFam" id="1.20.1280.70:FF:000001">
    <property type="entry name" value="Exodeoxyribonuclease I"/>
    <property type="match status" value="1"/>
</dbReference>
<evidence type="ECO:0000256" key="5">
    <source>
        <dbReference type="ARBA" id="ARBA00022723"/>
    </source>
</evidence>
<dbReference type="InterPro" id="IPR038649">
    <property type="entry name" value="EXOI_SH3_sf"/>
</dbReference>
<evidence type="ECO:0000256" key="9">
    <source>
        <dbReference type="ARBA" id="ARBA00022842"/>
    </source>
</evidence>
<dbReference type="GO" id="GO:0000175">
    <property type="term" value="F:3'-5'-RNA exonuclease activity"/>
    <property type="evidence" value="ECO:0007669"/>
    <property type="project" value="InterPro"/>
</dbReference>
<dbReference type="EC" id="3.1.11.1" evidence="2 14"/>
<dbReference type="Gene3D" id="1.20.1280.70">
    <property type="entry name" value="Exonuclease ExoI, domain 3"/>
    <property type="match status" value="1"/>
</dbReference>
<sequence length="474" mass="54316">MQETQPQAGFLFHDYETFGTSPQLDRPAQFAAIRTDADFNIIGEPEVFYCKPADDYLPQPQAVMITGITPQEALAKGDNEATFARRIHDLFTVPKTCVVGYNNVRFDDEVTRNIFYRNFYDPYAWSWQNNNSRWDLLDVMRACYALRPEGINWPENDDGLPSFRLEHLTKANGIEHSNAHDAMADVYATIAMAKLVKTRQPRLFDYLYTYRGKNKLATLIDVPQMKPLVHISGMFGAWRGNTSWVAPLAWHPDNRNAVIMVDLAGDISPLLELNADELRERLYTPKADLGELAAVPVKLVHLNKCPILAQANTLRPEDADRLGINRQQCLDNLKVLRDNPQVRDNVVAIFAEAEPFVPSDNIDTQLYNGFFSDADRTAMKILLETEPRNLPALDLTFADARVEKLLFNYRARNFPGTLDETEQQRWLEHRRNVFTPEYLQAYANELQELYAQYEGNSEKLALLKALYQYAQEIV</sequence>
<keyword evidence="22" id="KW-1185">Reference proteome</keyword>
<comment type="caution">
    <text evidence="20">The sequence shown here is derived from an EMBL/GenBank/DDBJ whole genome shotgun (WGS) entry which is preliminary data.</text>
</comment>
<feature type="binding site" evidence="16">
    <location>
        <position position="16"/>
    </location>
    <ligand>
        <name>Mg(2+)</name>
        <dbReference type="ChEBI" id="CHEBI:18420"/>
        <label>2</label>
    </ligand>
</feature>